<keyword evidence="3" id="KW-0804">Transcription</keyword>
<reference evidence="6" key="1">
    <citation type="submission" date="2017-10" db="EMBL/GenBank/DDBJ databases">
        <title>Completed PacBio SMRT sequence of Methylosinus trichosporium OB3b reveals presence of a third large plasmid.</title>
        <authorList>
            <person name="Charles T.C."/>
            <person name="Lynch M.D.J."/>
            <person name="Heil J.R."/>
            <person name="Cheng J."/>
        </authorList>
    </citation>
    <scope>NUCLEOTIDE SEQUENCE [LARGE SCALE GENOMIC DNA]</scope>
    <source>
        <strain evidence="6">OB3b</strain>
    </source>
</reference>
<keyword evidence="1" id="KW-0805">Transcription regulation</keyword>
<keyword evidence="2" id="KW-0238">DNA-binding</keyword>
<dbReference type="Pfam" id="PF12802">
    <property type="entry name" value="MarR_2"/>
    <property type="match status" value="1"/>
</dbReference>
<proteinExistence type="predicted"/>
<evidence type="ECO:0000256" key="1">
    <source>
        <dbReference type="ARBA" id="ARBA00023015"/>
    </source>
</evidence>
<name>A0A2D2CW49_METT3</name>
<dbReference type="PROSITE" id="PS01117">
    <property type="entry name" value="HTH_MARR_1"/>
    <property type="match status" value="1"/>
</dbReference>
<dbReference type="SUPFAM" id="SSF46785">
    <property type="entry name" value="Winged helix' DNA-binding domain"/>
    <property type="match status" value="1"/>
</dbReference>
<dbReference type="GO" id="GO:0006950">
    <property type="term" value="P:response to stress"/>
    <property type="evidence" value="ECO:0007669"/>
    <property type="project" value="TreeGrafter"/>
</dbReference>
<dbReference type="PANTHER" id="PTHR33164:SF44">
    <property type="entry name" value="TRANSCRIPTIONAL REGULATORY PROTEIN"/>
    <property type="match status" value="1"/>
</dbReference>
<dbReference type="GO" id="GO:0003700">
    <property type="term" value="F:DNA-binding transcription factor activity"/>
    <property type="evidence" value="ECO:0007669"/>
    <property type="project" value="InterPro"/>
</dbReference>
<protein>
    <submittedName>
        <fullName evidence="5">MarR family transcriptional regulator</fullName>
    </submittedName>
</protein>
<keyword evidence="6" id="KW-1185">Reference proteome</keyword>
<sequence>MAVERKLVRGTTPQPAASRAQAEVQNEPMVDFIELFFFAYRDFVGDADRLLENYGFGRAHHRVLHFVSRRPGLPIAALLDILKITKQSLNRVLKQLLDAGLVEARPGAIDRRQRLLFATPNGVRLAQELAALQSERFRRVFGELPQGAQDTAADFLLAMVNSADREGVRAHLSPRRRRRDDAA</sequence>
<evidence type="ECO:0000313" key="6">
    <source>
        <dbReference type="Proteomes" id="UP000230709"/>
    </source>
</evidence>
<feature type="domain" description="HTH marR-type" evidence="4">
    <location>
        <begin position="26"/>
        <end position="161"/>
    </location>
</feature>
<evidence type="ECO:0000313" key="5">
    <source>
        <dbReference type="EMBL" id="ATQ66933.1"/>
    </source>
</evidence>
<evidence type="ECO:0000259" key="4">
    <source>
        <dbReference type="PROSITE" id="PS50995"/>
    </source>
</evidence>
<dbReference type="Proteomes" id="UP000230709">
    <property type="component" value="Chromosome"/>
</dbReference>
<dbReference type="PANTHER" id="PTHR33164">
    <property type="entry name" value="TRANSCRIPTIONAL REGULATOR, MARR FAMILY"/>
    <property type="match status" value="1"/>
</dbReference>
<dbReference type="GO" id="GO:0003677">
    <property type="term" value="F:DNA binding"/>
    <property type="evidence" value="ECO:0007669"/>
    <property type="project" value="UniProtKB-KW"/>
</dbReference>
<dbReference type="SMART" id="SM00347">
    <property type="entry name" value="HTH_MARR"/>
    <property type="match status" value="1"/>
</dbReference>
<dbReference type="InterPro" id="IPR036390">
    <property type="entry name" value="WH_DNA-bd_sf"/>
</dbReference>
<dbReference type="STRING" id="595536.GCA_000178815_00392"/>
<dbReference type="InterPro" id="IPR039422">
    <property type="entry name" value="MarR/SlyA-like"/>
</dbReference>
<dbReference type="InterPro" id="IPR036388">
    <property type="entry name" value="WH-like_DNA-bd_sf"/>
</dbReference>
<dbReference type="EMBL" id="CP023737">
    <property type="protein sequence ID" value="ATQ66933.1"/>
    <property type="molecule type" value="Genomic_DNA"/>
</dbReference>
<dbReference type="InterPro" id="IPR023187">
    <property type="entry name" value="Tscrpt_reg_MarR-type_CS"/>
</dbReference>
<dbReference type="AlphaFoldDB" id="A0A2D2CW49"/>
<accession>A0A2D2CW49</accession>
<dbReference type="InterPro" id="IPR000835">
    <property type="entry name" value="HTH_MarR-typ"/>
</dbReference>
<gene>
    <name evidence="5" type="ORF">CQW49_02785</name>
</gene>
<evidence type="ECO:0000256" key="3">
    <source>
        <dbReference type="ARBA" id="ARBA00023163"/>
    </source>
</evidence>
<dbReference type="PROSITE" id="PS50995">
    <property type="entry name" value="HTH_MARR_2"/>
    <property type="match status" value="1"/>
</dbReference>
<evidence type="ECO:0000256" key="2">
    <source>
        <dbReference type="ARBA" id="ARBA00023125"/>
    </source>
</evidence>
<dbReference type="RefSeq" id="WP_003612462.1">
    <property type="nucleotide sequence ID" value="NZ_ADVE02000001.1"/>
</dbReference>
<dbReference type="KEGG" id="mtw:CQW49_02785"/>
<organism evidence="5 6">
    <name type="scientific">Methylosinus trichosporium (strain ATCC 35070 / NCIMB 11131 / UNIQEM 75 / OB3b)</name>
    <dbReference type="NCBI Taxonomy" id="595536"/>
    <lineage>
        <taxon>Bacteria</taxon>
        <taxon>Pseudomonadati</taxon>
        <taxon>Pseudomonadota</taxon>
        <taxon>Alphaproteobacteria</taxon>
        <taxon>Hyphomicrobiales</taxon>
        <taxon>Methylocystaceae</taxon>
        <taxon>Methylosinus</taxon>
    </lineage>
</organism>
<dbReference type="Gene3D" id="1.10.10.10">
    <property type="entry name" value="Winged helix-like DNA-binding domain superfamily/Winged helix DNA-binding domain"/>
    <property type="match status" value="1"/>
</dbReference>